<organism evidence="2">
    <name type="scientific">Streptomyces lividans</name>
    <dbReference type="NCBI Taxonomy" id="1916"/>
    <lineage>
        <taxon>Bacteria</taxon>
        <taxon>Bacillati</taxon>
        <taxon>Actinomycetota</taxon>
        <taxon>Actinomycetes</taxon>
        <taxon>Kitasatosporales</taxon>
        <taxon>Streptomycetaceae</taxon>
        <taxon>Streptomyces</taxon>
    </lineage>
</organism>
<protein>
    <submittedName>
        <fullName evidence="2">Uncharacterized protein</fullName>
    </submittedName>
</protein>
<evidence type="ECO:0000313" key="2">
    <source>
        <dbReference type="EMBL" id="ABP49079.1"/>
    </source>
</evidence>
<name>A7TUQ0_STRLI</name>
<evidence type="ECO:0000256" key="1">
    <source>
        <dbReference type="SAM" id="Coils"/>
    </source>
</evidence>
<feature type="coiled-coil region" evidence="1">
    <location>
        <begin position="57"/>
        <end position="91"/>
    </location>
</feature>
<keyword evidence="1" id="KW-0175">Coiled coil</keyword>
<gene>
    <name evidence="2" type="ORF">SLG03</name>
</gene>
<dbReference type="AlphaFoldDB" id="A7TUQ0"/>
<dbReference type="EMBL" id="EF210454">
    <property type="protein sequence ID" value="ABP49079.1"/>
    <property type="molecule type" value="Genomic_DNA"/>
</dbReference>
<sequence>MAAAHAVRRPHYPYAHSHFESWGWMKPMSVSPFGPAADRARNEESRAKVDRVLDEAVETAKKLVELYKKEADKYKRLAEMERDRRREVEARLRNCSKLLGEGPDLEAKLDSMIPDLVRAAASLPPPPEVSELQARLEATEKDRDAFAELLDIATKKRDAALRARDAVTARLESRRREDEQLPGDADALKARLHAPTLRGVLEQAQRHCFSLVITADMDETKKLEHHKKAPHWCDRLAATLATMQLYAETKDLAQARGGRGGPDLANLKAYCTSQPFPLLADDKVVLSEGQTASSSPRGKAQRTLRVPEYIDSSGRALMLEHVRIGDGAPPAPRLHYLDDTDRSGQLVIGFFGDHRYNAGTN</sequence>
<proteinExistence type="predicted"/>
<accession>A7TUQ0</accession>
<reference evidence="2" key="1">
    <citation type="journal article" date="2007" name="Mol. Microbiol.">
        <title>Analysis of a genomic island housing genes for DNA S-modification system in Streptomyces lividans 66 and its counterparts in other distantly related bacteria.</title>
        <authorList>
            <person name="He X."/>
            <person name="Ou H.Y."/>
            <person name="Yu Q."/>
            <person name="Zhou X."/>
            <person name="Wu J."/>
            <person name="Liang J."/>
            <person name="Zhang W."/>
            <person name="Rajakumar K."/>
            <person name="Deng Z."/>
        </authorList>
    </citation>
    <scope>NUCLEOTIDE SEQUENCE</scope>
    <source>
        <strain evidence="2">66</strain>
    </source>
</reference>